<sequence length="299" mass="33126">MSLEANTTLVPDKQTSGEDQQPYQKVHTPAGRWELRDSEQGRVVVAHKLLNVVTQPLLAALRKRERSLSTLSLVLLCHDAVVCSAPRLKIGVGAHATRHGSTEQRRSLATAALHKRSRSARRQRHNSATARRGQQRRSIGMRRRNSWTLVQDTRWHRLIPIRYGKARCAARQASSTGSSAARHELHAVNRGNPNSTLLYAAELNDLAAVGLFEQYAGCFSMKKYKISNVTAFRYFEVLHIDDKAGHLDGASGVHTSIGKIARQLTLTGATCYVNDMLPPTPGHKVHHALMKALHNCTCS</sequence>
<dbReference type="AlphaFoldDB" id="A0A836CBZ4"/>
<dbReference type="Proteomes" id="UP000664859">
    <property type="component" value="Unassembled WGS sequence"/>
</dbReference>
<feature type="compositionally biased region" description="Polar residues" evidence="1">
    <location>
        <begin position="1"/>
        <end position="23"/>
    </location>
</feature>
<feature type="region of interest" description="Disordered" evidence="1">
    <location>
        <begin position="112"/>
        <end position="142"/>
    </location>
</feature>
<evidence type="ECO:0000313" key="2">
    <source>
        <dbReference type="EMBL" id="KAG5179498.1"/>
    </source>
</evidence>
<feature type="compositionally biased region" description="Basic residues" evidence="1">
    <location>
        <begin position="113"/>
        <end position="125"/>
    </location>
</feature>
<name>A0A836CBZ4_9STRA</name>
<gene>
    <name evidence="2" type="ORF">JKP88DRAFT_247318</name>
</gene>
<protein>
    <submittedName>
        <fullName evidence="2">Uncharacterized protein</fullName>
    </submittedName>
</protein>
<organism evidence="2 3">
    <name type="scientific">Tribonema minus</name>
    <dbReference type="NCBI Taxonomy" id="303371"/>
    <lineage>
        <taxon>Eukaryota</taxon>
        <taxon>Sar</taxon>
        <taxon>Stramenopiles</taxon>
        <taxon>Ochrophyta</taxon>
        <taxon>PX clade</taxon>
        <taxon>Xanthophyceae</taxon>
        <taxon>Tribonematales</taxon>
        <taxon>Tribonemataceae</taxon>
        <taxon>Tribonema</taxon>
    </lineage>
</organism>
<evidence type="ECO:0000256" key="1">
    <source>
        <dbReference type="SAM" id="MobiDB-lite"/>
    </source>
</evidence>
<comment type="caution">
    <text evidence="2">The sequence shown here is derived from an EMBL/GenBank/DDBJ whole genome shotgun (WGS) entry which is preliminary data.</text>
</comment>
<accession>A0A836CBZ4</accession>
<feature type="region of interest" description="Disordered" evidence="1">
    <location>
        <begin position="1"/>
        <end position="25"/>
    </location>
</feature>
<reference evidence="2" key="1">
    <citation type="submission" date="2021-02" db="EMBL/GenBank/DDBJ databases">
        <title>First Annotated Genome of the Yellow-green Alga Tribonema minus.</title>
        <authorList>
            <person name="Mahan K.M."/>
        </authorList>
    </citation>
    <scope>NUCLEOTIDE SEQUENCE</scope>
    <source>
        <strain evidence="2">UTEX B ZZ1240</strain>
    </source>
</reference>
<feature type="compositionally biased region" description="Basic residues" evidence="1">
    <location>
        <begin position="133"/>
        <end position="142"/>
    </location>
</feature>
<evidence type="ECO:0000313" key="3">
    <source>
        <dbReference type="Proteomes" id="UP000664859"/>
    </source>
</evidence>
<proteinExistence type="predicted"/>
<keyword evidence="3" id="KW-1185">Reference proteome</keyword>
<dbReference type="EMBL" id="JAFCMP010000457">
    <property type="protein sequence ID" value="KAG5179498.1"/>
    <property type="molecule type" value="Genomic_DNA"/>
</dbReference>